<dbReference type="Gene3D" id="3.30.70.20">
    <property type="match status" value="1"/>
</dbReference>
<keyword evidence="1" id="KW-0813">Transport</keyword>
<keyword evidence="2" id="KW-1003">Cell membrane</keyword>
<evidence type="ECO:0000256" key="10">
    <source>
        <dbReference type="ARBA" id="ARBA00023014"/>
    </source>
</evidence>
<feature type="domain" description="4Fe-4S ferredoxin-type" evidence="12">
    <location>
        <begin position="77"/>
        <end position="106"/>
    </location>
</feature>
<dbReference type="NCBIfam" id="NF003475">
    <property type="entry name" value="PRK05113.1"/>
    <property type="match status" value="1"/>
</dbReference>
<dbReference type="AlphaFoldDB" id="A0A451FSI7"/>
<dbReference type="GO" id="GO:0046872">
    <property type="term" value="F:metal ion binding"/>
    <property type="evidence" value="ECO:0007669"/>
    <property type="project" value="UniProtKB-KW"/>
</dbReference>
<evidence type="ECO:0000256" key="8">
    <source>
        <dbReference type="ARBA" id="ARBA00022982"/>
    </source>
</evidence>
<dbReference type="RefSeq" id="WP_128353843.1">
    <property type="nucleotide sequence ID" value="NZ_CP022987.1"/>
</dbReference>
<keyword evidence="10" id="KW-0411">Iron-sulfur</keyword>
<dbReference type="OrthoDB" id="9789936at2"/>
<dbReference type="Proteomes" id="UP000283474">
    <property type="component" value="Chromosome"/>
</dbReference>
<sequence>MPLTSLVDRIDAILPQTQCTQCGYDGCRPYARAIANEHEAINRCPPGGPDGIRLLAELLEVPQLPLDESCGSHQALNVAVIDEAHCIGCTLCIQACPVDAIVGANKLMHTVIADRCTGCDLCVAPCPVDCIAMVPANRLWTANDAASARRHHQQRQARLAALHDESSGLAARTLANKAPVSRAADDDAATRKQVIADALARARARRQHS</sequence>
<gene>
    <name evidence="14" type="ORF">CKA81_02235</name>
</gene>
<evidence type="ECO:0000259" key="13">
    <source>
        <dbReference type="PROSITE" id="PS51656"/>
    </source>
</evidence>
<dbReference type="EMBL" id="CP022987">
    <property type="protein sequence ID" value="QAA95421.1"/>
    <property type="molecule type" value="Genomic_DNA"/>
</dbReference>
<accession>A0A451FSI7</accession>
<keyword evidence="5" id="KW-0479">Metal-binding</keyword>
<name>A0A451FSI7_9BURK</name>
<evidence type="ECO:0000313" key="14">
    <source>
        <dbReference type="EMBL" id="QAA95421.1"/>
    </source>
</evidence>
<dbReference type="InterPro" id="IPR007202">
    <property type="entry name" value="4Fe-4S_dom"/>
</dbReference>
<dbReference type="InterPro" id="IPR017896">
    <property type="entry name" value="4Fe4S_Fe-S-bd"/>
</dbReference>
<keyword evidence="4" id="KW-0997">Cell inner membrane</keyword>
<keyword evidence="8" id="KW-0249">Electron transport</keyword>
<dbReference type="PANTHER" id="PTHR42859:SF3">
    <property type="entry name" value="ION-TRANSLOCATING OXIDOREDUCTASE COMPLEX SUBUNIT B"/>
    <property type="match status" value="1"/>
</dbReference>
<organism evidence="14 15">
    <name type="scientific">Pollutimonas thiosulfatoxidans</name>
    <dbReference type="NCBI Taxonomy" id="2028345"/>
    <lineage>
        <taxon>Bacteria</taxon>
        <taxon>Pseudomonadati</taxon>
        <taxon>Pseudomonadota</taxon>
        <taxon>Betaproteobacteria</taxon>
        <taxon>Burkholderiales</taxon>
        <taxon>Alcaligenaceae</taxon>
        <taxon>Pollutimonas</taxon>
    </lineage>
</organism>
<reference evidence="14 15" key="1">
    <citation type="submission" date="2017-08" db="EMBL/GenBank/DDBJ databases">
        <authorList>
            <person name="Park S.-J."/>
            <person name="Kim H."/>
        </authorList>
    </citation>
    <scope>NUCLEOTIDE SEQUENCE [LARGE SCALE GENOMIC DNA]</scope>
    <source>
        <strain evidence="15">ye3</strain>
    </source>
</reference>
<evidence type="ECO:0000259" key="12">
    <source>
        <dbReference type="PROSITE" id="PS51379"/>
    </source>
</evidence>
<evidence type="ECO:0000256" key="11">
    <source>
        <dbReference type="ARBA" id="ARBA00023136"/>
    </source>
</evidence>
<evidence type="ECO:0000256" key="6">
    <source>
        <dbReference type="ARBA" id="ARBA00022737"/>
    </source>
</evidence>
<dbReference type="PROSITE" id="PS51656">
    <property type="entry name" value="4FE4S"/>
    <property type="match status" value="1"/>
</dbReference>
<dbReference type="NCBIfam" id="NF005415">
    <property type="entry name" value="PRK06991.1"/>
    <property type="match status" value="1"/>
</dbReference>
<evidence type="ECO:0000256" key="5">
    <source>
        <dbReference type="ARBA" id="ARBA00022723"/>
    </source>
</evidence>
<keyword evidence="11" id="KW-0472">Membrane</keyword>
<proteinExistence type="predicted"/>
<dbReference type="PANTHER" id="PTHR42859">
    <property type="entry name" value="OXIDOREDUCTASE"/>
    <property type="match status" value="1"/>
</dbReference>
<evidence type="ECO:0000313" key="15">
    <source>
        <dbReference type="Proteomes" id="UP000283474"/>
    </source>
</evidence>
<dbReference type="GO" id="GO:0009055">
    <property type="term" value="F:electron transfer activity"/>
    <property type="evidence" value="ECO:0007669"/>
    <property type="project" value="InterPro"/>
</dbReference>
<keyword evidence="15" id="KW-1185">Reference proteome</keyword>
<dbReference type="Pfam" id="PF14697">
    <property type="entry name" value="Fer4_21"/>
    <property type="match status" value="1"/>
</dbReference>
<evidence type="ECO:0000256" key="2">
    <source>
        <dbReference type="ARBA" id="ARBA00022475"/>
    </source>
</evidence>
<keyword evidence="6" id="KW-0677">Repeat</keyword>
<dbReference type="InterPro" id="IPR050294">
    <property type="entry name" value="RnfB_subfamily"/>
</dbReference>
<evidence type="ECO:0000256" key="1">
    <source>
        <dbReference type="ARBA" id="ARBA00022448"/>
    </source>
</evidence>
<dbReference type="PROSITE" id="PS51379">
    <property type="entry name" value="4FE4S_FER_2"/>
    <property type="match status" value="2"/>
</dbReference>
<dbReference type="InterPro" id="IPR017900">
    <property type="entry name" value="4Fe4S_Fe_S_CS"/>
</dbReference>
<dbReference type="KEGG" id="pus:CKA81_02235"/>
<dbReference type="InterPro" id="IPR010207">
    <property type="entry name" value="Elect_transpt_cplx_RnfB/RsxB"/>
</dbReference>
<dbReference type="PROSITE" id="PS00198">
    <property type="entry name" value="4FE4S_FER_1"/>
    <property type="match status" value="2"/>
</dbReference>
<evidence type="ECO:0000256" key="4">
    <source>
        <dbReference type="ARBA" id="ARBA00022519"/>
    </source>
</evidence>
<dbReference type="Pfam" id="PF04060">
    <property type="entry name" value="FeS"/>
    <property type="match status" value="1"/>
</dbReference>
<protein>
    <submittedName>
        <fullName evidence="14">Electron transport complex subunit RsxB</fullName>
    </submittedName>
</protein>
<keyword evidence="9" id="KW-0408">Iron</keyword>
<dbReference type="GO" id="GO:0051539">
    <property type="term" value="F:4 iron, 4 sulfur cluster binding"/>
    <property type="evidence" value="ECO:0007669"/>
    <property type="project" value="UniProtKB-KW"/>
</dbReference>
<dbReference type="NCBIfam" id="TIGR01944">
    <property type="entry name" value="rnfB"/>
    <property type="match status" value="1"/>
</dbReference>
<dbReference type="SUPFAM" id="SSF54862">
    <property type="entry name" value="4Fe-4S ferredoxins"/>
    <property type="match status" value="1"/>
</dbReference>
<evidence type="ECO:0000256" key="7">
    <source>
        <dbReference type="ARBA" id="ARBA00022967"/>
    </source>
</evidence>
<dbReference type="Gene3D" id="1.10.15.40">
    <property type="entry name" value="Electron transport complex subunit B, putative Fe-S cluster"/>
    <property type="match status" value="1"/>
</dbReference>
<keyword evidence="3" id="KW-0004">4Fe-4S</keyword>
<keyword evidence="7" id="KW-1278">Translocase</keyword>
<evidence type="ECO:0000256" key="9">
    <source>
        <dbReference type="ARBA" id="ARBA00023004"/>
    </source>
</evidence>
<feature type="domain" description="4Fe-4S" evidence="13">
    <location>
        <begin position="2"/>
        <end position="61"/>
    </location>
</feature>
<evidence type="ECO:0000256" key="3">
    <source>
        <dbReference type="ARBA" id="ARBA00022485"/>
    </source>
</evidence>
<feature type="domain" description="4Fe-4S ferredoxin-type" evidence="12">
    <location>
        <begin position="107"/>
        <end position="136"/>
    </location>
</feature>